<sequence>METKLSFLAHYVADTPSGVILAAEATLATGKAETEAGRRLLEQVQGRLLSSKSRRELVADGGYSDKSF</sequence>
<protein>
    <recommendedName>
        <fullName evidence="3">Transposase DDE domain-containing protein</fullName>
    </recommendedName>
</protein>
<keyword evidence="2" id="KW-1185">Reference proteome</keyword>
<evidence type="ECO:0008006" key="3">
    <source>
        <dbReference type="Google" id="ProtNLM"/>
    </source>
</evidence>
<evidence type="ECO:0000313" key="1">
    <source>
        <dbReference type="EMBL" id="GGA58511.1"/>
    </source>
</evidence>
<organism evidence="1 2">
    <name type="scientific">Kroppenstedtia guangzhouensis</name>
    <dbReference type="NCBI Taxonomy" id="1274356"/>
    <lineage>
        <taxon>Bacteria</taxon>
        <taxon>Bacillati</taxon>
        <taxon>Bacillota</taxon>
        <taxon>Bacilli</taxon>
        <taxon>Bacillales</taxon>
        <taxon>Thermoactinomycetaceae</taxon>
        <taxon>Kroppenstedtia</taxon>
    </lineage>
</organism>
<accession>A0ABQ1H4I8</accession>
<evidence type="ECO:0000313" key="2">
    <source>
        <dbReference type="Proteomes" id="UP000617979"/>
    </source>
</evidence>
<reference evidence="2" key="1">
    <citation type="journal article" date="2019" name="Int. J. Syst. Evol. Microbiol.">
        <title>The Global Catalogue of Microorganisms (GCM) 10K type strain sequencing project: providing services to taxonomists for standard genome sequencing and annotation.</title>
        <authorList>
            <consortium name="The Broad Institute Genomics Platform"/>
            <consortium name="The Broad Institute Genome Sequencing Center for Infectious Disease"/>
            <person name="Wu L."/>
            <person name="Ma J."/>
        </authorList>
    </citation>
    <scope>NUCLEOTIDE SEQUENCE [LARGE SCALE GENOMIC DNA]</scope>
    <source>
        <strain evidence="2">CGMCC 1.12404</strain>
    </source>
</reference>
<name>A0ABQ1H4I8_9BACL</name>
<gene>
    <name evidence="1" type="ORF">GCM10007416_34650</name>
</gene>
<dbReference type="EMBL" id="BMEX01000032">
    <property type="protein sequence ID" value="GGA58511.1"/>
    <property type="molecule type" value="Genomic_DNA"/>
</dbReference>
<proteinExistence type="predicted"/>
<dbReference type="Proteomes" id="UP000617979">
    <property type="component" value="Unassembled WGS sequence"/>
</dbReference>
<comment type="caution">
    <text evidence="1">The sequence shown here is derived from an EMBL/GenBank/DDBJ whole genome shotgun (WGS) entry which is preliminary data.</text>
</comment>